<comment type="caution">
    <text evidence="1">The sequence shown here is derived from an EMBL/GenBank/DDBJ whole genome shotgun (WGS) entry which is preliminary data.</text>
</comment>
<evidence type="ECO:0000313" key="2">
    <source>
        <dbReference type="Proteomes" id="UP001140096"/>
    </source>
</evidence>
<name>A0ACC1LJU3_9FUNG</name>
<keyword evidence="2" id="KW-1185">Reference proteome</keyword>
<accession>A0ACC1LJU3</accession>
<organism evidence="1 2">
    <name type="scientific">Coemansia furcata</name>
    <dbReference type="NCBI Taxonomy" id="417177"/>
    <lineage>
        <taxon>Eukaryota</taxon>
        <taxon>Fungi</taxon>
        <taxon>Fungi incertae sedis</taxon>
        <taxon>Zoopagomycota</taxon>
        <taxon>Kickxellomycotina</taxon>
        <taxon>Kickxellomycetes</taxon>
        <taxon>Kickxellales</taxon>
        <taxon>Kickxellaceae</taxon>
        <taxon>Coemansia</taxon>
    </lineage>
</organism>
<reference evidence="1" key="1">
    <citation type="submission" date="2022-07" db="EMBL/GenBank/DDBJ databases">
        <title>Phylogenomic reconstructions and comparative analyses of Kickxellomycotina fungi.</title>
        <authorList>
            <person name="Reynolds N.K."/>
            <person name="Stajich J.E."/>
            <person name="Barry K."/>
            <person name="Grigoriev I.V."/>
            <person name="Crous P."/>
            <person name="Smith M.E."/>
        </authorList>
    </citation>
    <scope>NUCLEOTIDE SEQUENCE</scope>
    <source>
        <strain evidence="1">CBS 102833</strain>
    </source>
</reference>
<sequence>MPSIDLMSPVTIDDLNTPMVTNDDGACSVAIDDLEFDENPAAELKQRLEKLDEEEEDNEESDLDLDMGN</sequence>
<dbReference type="Proteomes" id="UP001140096">
    <property type="component" value="Unassembled WGS sequence"/>
</dbReference>
<dbReference type="EMBL" id="JANBUP010000638">
    <property type="protein sequence ID" value="KAJ2810694.1"/>
    <property type="molecule type" value="Genomic_DNA"/>
</dbReference>
<proteinExistence type="predicted"/>
<protein>
    <submittedName>
        <fullName evidence="1">Uncharacterized protein</fullName>
    </submittedName>
</protein>
<evidence type="ECO:0000313" key="1">
    <source>
        <dbReference type="EMBL" id="KAJ2810694.1"/>
    </source>
</evidence>
<gene>
    <name evidence="1" type="ORF">H4S07_002524</name>
</gene>